<organism evidence="1 2">
    <name type="scientific">Paraglaciecola chathamensis</name>
    <dbReference type="NCBI Taxonomy" id="368405"/>
    <lineage>
        <taxon>Bacteria</taxon>
        <taxon>Pseudomonadati</taxon>
        <taxon>Pseudomonadota</taxon>
        <taxon>Gammaproteobacteria</taxon>
        <taxon>Alteromonadales</taxon>
        <taxon>Alteromonadaceae</taxon>
        <taxon>Paraglaciecola</taxon>
    </lineage>
</organism>
<dbReference type="AlphaFoldDB" id="A0A8H9M6Q1"/>
<name>A0A8H9M6Q1_9ALTE</name>
<accession>A0A8H9M6Q1</accession>
<reference evidence="1" key="1">
    <citation type="journal article" date="2014" name="Int. J. Syst. Evol. Microbiol.">
        <title>Complete genome sequence of Corynebacterium casei LMG S-19264T (=DSM 44701T), isolated from a smear-ripened cheese.</title>
        <authorList>
            <consortium name="US DOE Joint Genome Institute (JGI-PGF)"/>
            <person name="Walter F."/>
            <person name="Albersmeier A."/>
            <person name="Kalinowski J."/>
            <person name="Ruckert C."/>
        </authorList>
    </citation>
    <scope>NUCLEOTIDE SEQUENCE</scope>
    <source>
        <strain evidence="1">KCTC 32337</strain>
    </source>
</reference>
<comment type="caution">
    <text evidence="1">The sequence shown here is derived from an EMBL/GenBank/DDBJ whole genome shotgun (WGS) entry which is preliminary data.</text>
</comment>
<reference evidence="1" key="2">
    <citation type="submission" date="2020-09" db="EMBL/GenBank/DDBJ databases">
        <authorList>
            <person name="Sun Q."/>
            <person name="Kim S."/>
        </authorList>
    </citation>
    <scope>NUCLEOTIDE SEQUENCE</scope>
    <source>
        <strain evidence="1">KCTC 32337</strain>
    </source>
</reference>
<evidence type="ECO:0000313" key="1">
    <source>
        <dbReference type="EMBL" id="GGZ83117.1"/>
    </source>
</evidence>
<sequence>MRNGVVKNLGYLLWGVSLLINQQVYATQPGCTWQGEEVKLGDSIWVEDPVIVANSKNELKQKGYDDATIQKTIKHCDWCGFRVECVAEIALNENATQAGDIVSQVKGVMVLNRYSRDFYSHLKSQ</sequence>
<evidence type="ECO:0000313" key="2">
    <source>
        <dbReference type="Proteomes" id="UP000622604"/>
    </source>
</evidence>
<gene>
    <name evidence="1" type="ORF">GCM10011274_45920</name>
</gene>
<dbReference type="EMBL" id="BMZC01000023">
    <property type="protein sequence ID" value="GGZ83117.1"/>
    <property type="molecule type" value="Genomic_DNA"/>
</dbReference>
<protein>
    <submittedName>
        <fullName evidence="1">Uncharacterized protein</fullName>
    </submittedName>
</protein>
<dbReference type="Proteomes" id="UP000622604">
    <property type="component" value="Unassembled WGS sequence"/>
</dbReference>
<proteinExistence type="predicted"/>